<dbReference type="EMBL" id="CP059894">
    <property type="protein sequence ID" value="QNJ94872.1"/>
    <property type="molecule type" value="Genomic_DNA"/>
</dbReference>
<dbReference type="RefSeq" id="WP_187098470.1">
    <property type="nucleotide sequence ID" value="NZ_CP059894.1"/>
</dbReference>
<dbReference type="AlphaFoldDB" id="A0A7G8PKK6"/>
<reference evidence="1 2" key="1">
    <citation type="submission" date="2020-07" db="EMBL/GenBank/DDBJ databases">
        <title>Draft genome sequence of four isobutane-metabolizing strains capable of cometabolically degrading diverse ether contaminants.</title>
        <authorList>
            <person name="Chen W."/>
            <person name="Faulkner N."/>
            <person name="Smith C."/>
            <person name="Hyman M."/>
        </authorList>
    </citation>
    <scope>NUCLEOTIDE SEQUENCE [LARGE SCALE GENOMIC DNA]</scope>
    <source>
        <strain evidence="1 2">2A</strain>
    </source>
</reference>
<organism evidence="1 2">
    <name type="scientific">Mycolicibacterium fluoranthenivorans</name>
    <dbReference type="NCBI Taxonomy" id="258505"/>
    <lineage>
        <taxon>Bacteria</taxon>
        <taxon>Bacillati</taxon>
        <taxon>Actinomycetota</taxon>
        <taxon>Actinomycetes</taxon>
        <taxon>Mycobacteriales</taxon>
        <taxon>Mycobacteriaceae</taxon>
        <taxon>Mycolicibacterium</taxon>
    </lineage>
</organism>
<proteinExistence type="predicted"/>
<dbReference type="Proteomes" id="UP000515498">
    <property type="component" value="Chromosome"/>
</dbReference>
<accession>A0A7G8PKK6</accession>
<gene>
    <name evidence="1" type="ORF">HZU40_11840</name>
</gene>
<evidence type="ECO:0000313" key="2">
    <source>
        <dbReference type="Proteomes" id="UP000515498"/>
    </source>
</evidence>
<sequence>MSGTDDDIPELTDAEKILWQAAESDFAAMGEALHKGTATPEDVDSAFARLLSMDHDRDKHRNALHIPADAGEHAAAIETILRRIPTNWGRWLSVDAGWYPLVIATDAQLARLDPDYRVHQIKEKFGTLCYYFWPSSDDPGAQLLDAMYAITDDAERVSSITCERCGQPGTLHQSRRAWVKTLCTVCAEALGFVPHQ</sequence>
<name>A0A7G8PKK6_9MYCO</name>
<protein>
    <submittedName>
        <fullName evidence="1">Uncharacterized protein</fullName>
    </submittedName>
</protein>
<dbReference type="KEGG" id="mflu:HZU40_11840"/>
<evidence type="ECO:0000313" key="1">
    <source>
        <dbReference type="EMBL" id="QNJ94872.1"/>
    </source>
</evidence>